<organism evidence="1 2">
    <name type="scientific">Pseudochelatococcus lubricantis</name>
    <dbReference type="NCBI Taxonomy" id="1538102"/>
    <lineage>
        <taxon>Bacteria</taxon>
        <taxon>Pseudomonadati</taxon>
        <taxon>Pseudomonadota</taxon>
        <taxon>Alphaproteobacteria</taxon>
        <taxon>Hyphomicrobiales</taxon>
        <taxon>Chelatococcaceae</taxon>
        <taxon>Pseudochelatococcus</taxon>
    </lineage>
</organism>
<keyword evidence="2" id="KW-1185">Reference proteome</keyword>
<evidence type="ECO:0000313" key="2">
    <source>
        <dbReference type="Proteomes" id="UP001429580"/>
    </source>
</evidence>
<reference evidence="1 2" key="1">
    <citation type="submission" date="2020-03" db="EMBL/GenBank/DDBJ databases">
        <title>Genomic Encyclopedia of Type Strains, Phase IV (KMG-IV): sequencing the most valuable type-strain genomes for metagenomic binning, comparative biology and taxonomic classification.</title>
        <authorList>
            <person name="Goeker M."/>
        </authorList>
    </citation>
    <scope>NUCLEOTIDE SEQUENCE [LARGE SCALE GENOMIC DNA]</scope>
    <source>
        <strain evidence="1 2">DSM 103870</strain>
    </source>
</reference>
<proteinExistence type="predicted"/>
<comment type="caution">
    <text evidence="1">The sequence shown here is derived from an EMBL/GenBank/DDBJ whole genome shotgun (WGS) entry which is preliminary data.</text>
</comment>
<gene>
    <name evidence="1" type="ORF">FHS82_002720</name>
</gene>
<dbReference type="EMBL" id="JAASQI010000006">
    <property type="protein sequence ID" value="NIJ58865.1"/>
    <property type="molecule type" value="Genomic_DNA"/>
</dbReference>
<dbReference type="Proteomes" id="UP001429580">
    <property type="component" value="Unassembled WGS sequence"/>
</dbReference>
<protein>
    <submittedName>
        <fullName evidence="1">Uncharacterized protein</fullName>
    </submittedName>
</protein>
<sequence>MLAKLIITFVAQAVIFSLPKITRFRNCFSHFIPQ</sequence>
<name>A0ABX0V3D3_9HYPH</name>
<evidence type="ECO:0000313" key="1">
    <source>
        <dbReference type="EMBL" id="NIJ58865.1"/>
    </source>
</evidence>
<accession>A0ABX0V3D3</accession>